<protein>
    <submittedName>
        <fullName evidence="2">Putative RNA-directed DNA polymerase from transposon X-element</fullName>
    </submittedName>
</protein>
<dbReference type="AlphaFoldDB" id="A0A8X6K2E5"/>
<dbReference type="PANTHER" id="PTHR33273:SF2">
    <property type="entry name" value="ENDONUCLEASE_EXONUCLEASE_PHOSPHATASE DOMAIN-CONTAINING PROTEIN"/>
    <property type="match status" value="1"/>
</dbReference>
<keyword evidence="2" id="KW-0548">Nucleotidyltransferase</keyword>
<feature type="non-terminal residue" evidence="2">
    <location>
        <position position="1"/>
    </location>
</feature>
<dbReference type="InterPro" id="IPR005135">
    <property type="entry name" value="Endo/exonuclease/phosphatase"/>
</dbReference>
<dbReference type="OrthoDB" id="6436748at2759"/>
<dbReference type="SUPFAM" id="SSF56219">
    <property type="entry name" value="DNase I-like"/>
    <property type="match status" value="1"/>
</dbReference>
<accession>A0A8X6K2E5</accession>
<name>A0A8X6K2E5_9ARAC</name>
<dbReference type="PANTHER" id="PTHR33273">
    <property type="entry name" value="DOMAIN-CONTAINING PROTEIN, PUTATIVE-RELATED"/>
    <property type="match status" value="1"/>
</dbReference>
<sequence length="166" mass="18220">DRLTSGGDTAILIKSSISHHILDIKTHSIENTTLNIEGVRNITISSIYRPPRLPAPTLVSDLLKIISNRPECLIVGDFNAKHITWNQHPRPNPAGTVLYNFSRSCGFVITAPGEPTMITRRRNGNDSTIDLGISCGLNNTQARSIYNLSSDHNPIVFTLTPNSAYT</sequence>
<keyword evidence="2" id="KW-0808">Transferase</keyword>
<dbReference type="Gene3D" id="3.60.10.10">
    <property type="entry name" value="Endonuclease/exonuclease/phosphatase"/>
    <property type="match status" value="1"/>
</dbReference>
<feature type="domain" description="Endonuclease/exonuclease/phosphatase" evidence="1">
    <location>
        <begin position="42"/>
        <end position="156"/>
    </location>
</feature>
<dbReference type="GO" id="GO:0003964">
    <property type="term" value="F:RNA-directed DNA polymerase activity"/>
    <property type="evidence" value="ECO:0007669"/>
    <property type="project" value="UniProtKB-KW"/>
</dbReference>
<dbReference type="EMBL" id="BMAV01027287">
    <property type="protein sequence ID" value="GFS57850.1"/>
    <property type="molecule type" value="Genomic_DNA"/>
</dbReference>
<keyword evidence="3" id="KW-1185">Reference proteome</keyword>
<dbReference type="Pfam" id="PF14529">
    <property type="entry name" value="Exo_endo_phos_2"/>
    <property type="match status" value="1"/>
</dbReference>
<dbReference type="InterPro" id="IPR036691">
    <property type="entry name" value="Endo/exonu/phosph_ase_sf"/>
</dbReference>
<evidence type="ECO:0000313" key="3">
    <source>
        <dbReference type="Proteomes" id="UP000886998"/>
    </source>
</evidence>
<gene>
    <name evidence="2" type="primary">X-elementORF2_815</name>
    <name evidence="2" type="ORF">TNIN_280431</name>
</gene>
<dbReference type="Proteomes" id="UP000886998">
    <property type="component" value="Unassembled WGS sequence"/>
</dbReference>
<evidence type="ECO:0000313" key="2">
    <source>
        <dbReference type="EMBL" id="GFS57850.1"/>
    </source>
</evidence>
<proteinExistence type="predicted"/>
<comment type="caution">
    <text evidence="2">The sequence shown here is derived from an EMBL/GenBank/DDBJ whole genome shotgun (WGS) entry which is preliminary data.</text>
</comment>
<reference evidence="2" key="1">
    <citation type="submission" date="2020-08" db="EMBL/GenBank/DDBJ databases">
        <title>Multicomponent nature underlies the extraordinary mechanical properties of spider dragline silk.</title>
        <authorList>
            <person name="Kono N."/>
            <person name="Nakamura H."/>
            <person name="Mori M."/>
            <person name="Yoshida Y."/>
            <person name="Ohtoshi R."/>
            <person name="Malay A.D."/>
            <person name="Moran D.A.P."/>
            <person name="Tomita M."/>
            <person name="Numata K."/>
            <person name="Arakawa K."/>
        </authorList>
    </citation>
    <scope>NUCLEOTIDE SEQUENCE</scope>
</reference>
<organism evidence="2 3">
    <name type="scientific">Trichonephila inaurata madagascariensis</name>
    <dbReference type="NCBI Taxonomy" id="2747483"/>
    <lineage>
        <taxon>Eukaryota</taxon>
        <taxon>Metazoa</taxon>
        <taxon>Ecdysozoa</taxon>
        <taxon>Arthropoda</taxon>
        <taxon>Chelicerata</taxon>
        <taxon>Arachnida</taxon>
        <taxon>Araneae</taxon>
        <taxon>Araneomorphae</taxon>
        <taxon>Entelegynae</taxon>
        <taxon>Araneoidea</taxon>
        <taxon>Nephilidae</taxon>
        <taxon>Trichonephila</taxon>
        <taxon>Trichonephila inaurata</taxon>
    </lineage>
</organism>
<keyword evidence="2" id="KW-0695">RNA-directed DNA polymerase</keyword>
<evidence type="ECO:0000259" key="1">
    <source>
        <dbReference type="Pfam" id="PF14529"/>
    </source>
</evidence>